<evidence type="ECO:0000313" key="4">
    <source>
        <dbReference type="Proteomes" id="UP001590950"/>
    </source>
</evidence>
<dbReference type="Pfam" id="PF23155">
    <property type="entry name" value="DUF7053"/>
    <property type="match status" value="1"/>
</dbReference>
<protein>
    <recommendedName>
        <fullName evidence="2">DUF7053 domain-containing protein</fullName>
    </recommendedName>
</protein>
<feature type="region of interest" description="Disordered" evidence="1">
    <location>
        <begin position="193"/>
        <end position="249"/>
    </location>
</feature>
<feature type="domain" description="DUF7053" evidence="2">
    <location>
        <begin position="2"/>
        <end position="171"/>
    </location>
</feature>
<proteinExistence type="predicted"/>
<feature type="compositionally biased region" description="Polar residues" evidence="1">
    <location>
        <begin position="239"/>
        <end position="249"/>
    </location>
</feature>
<feature type="region of interest" description="Disordered" evidence="1">
    <location>
        <begin position="281"/>
        <end position="320"/>
    </location>
</feature>
<feature type="compositionally biased region" description="Polar residues" evidence="1">
    <location>
        <begin position="198"/>
        <end position="207"/>
    </location>
</feature>
<comment type="caution">
    <text evidence="3">The sequence shown here is derived from an EMBL/GenBank/DDBJ whole genome shotgun (WGS) entry which is preliminary data.</text>
</comment>
<dbReference type="EMBL" id="JBEFKJ010000043">
    <property type="protein sequence ID" value="KAL2037174.1"/>
    <property type="molecule type" value="Genomic_DNA"/>
</dbReference>
<sequence>MSKRTTFTTVTALPAGISRETVLETLHDHFGMIDLNPLVTERHPIKPPPESTPEEFNCKWYSVTDKVNYLPGGLYSGSVTFNGCFHDLPDGLQTHIYAPMGLNMKGRWTLGGTLPGEPIAPVEIGLGVPKTGLWLREDVDMKCNFAMTKFVRGTTKKAHSTLVNRLVEKAHLIEAQIHNNKLAQQLAFSDQYPPDYHSQLTSPSGSASAPYPVDKPIQSPPSSPTLGSPYAGHPALSTRPASSQASRYSGESQLYYNSGYQDHRTSAYDRASAYIAPLNPHSRNSYAAQAPAQQSPPPFVAELPSDSKSPMELDNRRHYR</sequence>
<reference evidence="3 4" key="1">
    <citation type="submission" date="2024-09" db="EMBL/GenBank/DDBJ databases">
        <title>Rethinking Asexuality: The Enigmatic Case of Functional Sexual Genes in Lepraria (Stereocaulaceae).</title>
        <authorList>
            <person name="Doellman M."/>
            <person name="Sun Y."/>
            <person name="Barcenas-Pena A."/>
            <person name="Lumbsch H.T."/>
            <person name="Grewe F."/>
        </authorList>
    </citation>
    <scope>NUCLEOTIDE SEQUENCE [LARGE SCALE GENOMIC DNA]</scope>
    <source>
        <strain evidence="3 4">Mercado 3170</strain>
    </source>
</reference>
<feature type="compositionally biased region" description="Basic and acidic residues" evidence="1">
    <location>
        <begin position="309"/>
        <end position="320"/>
    </location>
</feature>
<dbReference type="Proteomes" id="UP001590950">
    <property type="component" value="Unassembled WGS sequence"/>
</dbReference>
<accession>A0ABR3ZXC7</accession>
<evidence type="ECO:0000313" key="3">
    <source>
        <dbReference type="EMBL" id="KAL2037174.1"/>
    </source>
</evidence>
<keyword evidence="4" id="KW-1185">Reference proteome</keyword>
<evidence type="ECO:0000259" key="2">
    <source>
        <dbReference type="Pfam" id="PF23155"/>
    </source>
</evidence>
<name>A0ABR3ZXC7_9LECA</name>
<dbReference type="PANTHER" id="PTHR38117">
    <property type="entry name" value="NACHT AND WD40 DOMAIN PROTEIN"/>
    <property type="match status" value="1"/>
</dbReference>
<organism evidence="3 4">
    <name type="scientific">Stereocaulon virgatum</name>
    <dbReference type="NCBI Taxonomy" id="373712"/>
    <lineage>
        <taxon>Eukaryota</taxon>
        <taxon>Fungi</taxon>
        <taxon>Dikarya</taxon>
        <taxon>Ascomycota</taxon>
        <taxon>Pezizomycotina</taxon>
        <taxon>Lecanoromycetes</taxon>
        <taxon>OSLEUM clade</taxon>
        <taxon>Lecanoromycetidae</taxon>
        <taxon>Lecanorales</taxon>
        <taxon>Lecanorineae</taxon>
        <taxon>Stereocaulaceae</taxon>
        <taxon>Stereocaulon</taxon>
    </lineage>
</organism>
<gene>
    <name evidence="3" type="ORF">N7G274_010037</name>
</gene>
<evidence type="ECO:0000256" key="1">
    <source>
        <dbReference type="SAM" id="MobiDB-lite"/>
    </source>
</evidence>
<dbReference type="InterPro" id="IPR055481">
    <property type="entry name" value="DUF7053"/>
</dbReference>
<dbReference type="PANTHER" id="PTHR38117:SF2">
    <property type="entry name" value="NACHT AND WD40 DOMAIN PROTEIN"/>
    <property type="match status" value="1"/>
</dbReference>